<proteinExistence type="predicted"/>
<reference evidence="2" key="1">
    <citation type="submission" date="2021-12" db="EMBL/GenBank/DDBJ databases">
        <title>Alicyclobacillaceae gen. nov., sp. nov., isolated from chalcocite enrichment system.</title>
        <authorList>
            <person name="Jiang Z."/>
        </authorList>
    </citation>
    <scope>NUCLEOTIDE SEQUENCE</scope>
    <source>
        <strain evidence="2">MYW30-H2</strain>
    </source>
</reference>
<feature type="domain" description="PPM-type phosphatase" evidence="1">
    <location>
        <begin position="14"/>
        <end position="227"/>
    </location>
</feature>
<dbReference type="Gene3D" id="3.60.40.10">
    <property type="entry name" value="PPM-type phosphatase domain"/>
    <property type="match status" value="1"/>
</dbReference>
<protein>
    <submittedName>
        <fullName evidence="2">Protein phosphatase 2C domain-containing protein</fullName>
    </submittedName>
</protein>
<evidence type="ECO:0000313" key="2">
    <source>
        <dbReference type="EMBL" id="UOF92433.1"/>
    </source>
</evidence>
<name>A0ABY4CT68_9BACL</name>
<evidence type="ECO:0000313" key="3">
    <source>
        <dbReference type="Proteomes" id="UP000830167"/>
    </source>
</evidence>
<dbReference type="EMBL" id="CP089291">
    <property type="protein sequence ID" value="UOF92433.1"/>
    <property type="molecule type" value="Genomic_DNA"/>
</dbReference>
<dbReference type="Proteomes" id="UP000830167">
    <property type="component" value="Chromosome"/>
</dbReference>
<evidence type="ECO:0000259" key="1">
    <source>
        <dbReference type="Pfam" id="PF13672"/>
    </source>
</evidence>
<keyword evidence="3" id="KW-1185">Reference proteome</keyword>
<dbReference type="Pfam" id="PF13672">
    <property type="entry name" value="PP2C_2"/>
    <property type="match status" value="1"/>
</dbReference>
<gene>
    <name evidence="2" type="ORF">LSG31_09885</name>
</gene>
<dbReference type="RefSeq" id="WP_347439099.1">
    <property type="nucleotide sequence ID" value="NZ_CP089291.1"/>
</dbReference>
<accession>A0ABY4CT68</accession>
<sequence length="261" mass="29585">MIESKWKYSFVSVTGTSHKKTGSACQDFSMCDILSSRTGGTILTAVASDGAGSAKYAEQGSKLACDMLMHAIRRCLEQQDIMDVLNRSFFEEWLQMFQDEVQRQANQVSGSVRDFACTLLAAVVTDTHGAFVQIGDGAIVVSVPGKPEEYNWIFWPDQGEYANTTCFATDRHASQHLRFERFEGCCEEVALFTDGLQMLALHYQTQTAHNPFFRSFFSHLRSQKERVSKRYCQSLYAFLDSFPVNQRTDDDKTLILATRRR</sequence>
<dbReference type="SUPFAM" id="SSF81606">
    <property type="entry name" value="PP2C-like"/>
    <property type="match status" value="1"/>
</dbReference>
<dbReference type="InterPro" id="IPR001932">
    <property type="entry name" value="PPM-type_phosphatase-like_dom"/>
</dbReference>
<dbReference type="InterPro" id="IPR036457">
    <property type="entry name" value="PPM-type-like_dom_sf"/>
</dbReference>
<organism evidence="2 3">
    <name type="scientific">Fodinisporobacter ferrooxydans</name>
    <dbReference type="NCBI Taxonomy" id="2901836"/>
    <lineage>
        <taxon>Bacteria</taxon>
        <taxon>Bacillati</taxon>
        <taxon>Bacillota</taxon>
        <taxon>Bacilli</taxon>
        <taxon>Bacillales</taxon>
        <taxon>Alicyclobacillaceae</taxon>
        <taxon>Fodinisporobacter</taxon>
    </lineage>
</organism>